<feature type="chain" id="PRO_5043003633" evidence="1">
    <location>
        <begin position="19"/>
        <end position="118"/>
    </location>
</feature>
<protein>
    <submittedName>
        <fullName evidence="2">Uncharacterized protein</fullName>
    </submittedName>
</protein>
<keyword evidence="3" id="KW-1185">Reference proteome</keyword>
<evidence type="ECO:0000313" key="3">
    <source>
        <dbReference type="Proteomes" id="UP001324115"/>
    </source>
</evidence>
<dbReference type="EMBL" id="JAXUIC010000002">
    <property type="protein sequence ID" value="KAK4603162.1"/>
    <property type="molecule type" value="Genomic_DNA"/>
</dbReference>
<comment type="caution">
    <text evidence="2">The sequence shown here is derived from an EMBL/GenBank/DDBJ whole genome shotgun (WGS) entry which is preliminary data.</text>
</comment>
<name>A0AAN7J9K5_QUERU</name>
<sequence length="118" mass="13615">MVYALLAFLLRCPEHSVPYPWERCYNVMTKVLYYKNIDDGTMVIDLRPRVNLGGGLDHENSMWNQLTGQSSGRQPPFCDYQYDQNSPVIFYTNCLGCLIYIIMPDLVQFCPLCGQFVS</sequence>
<gene>
    <name evidence="2" type="ORF">RGQ29_011936</name>
</gene>
<evidence type="ECO:0000256" key="1">
    <source>
        <dbReference type="SAM" id="SignalP"/>
    </source>
</evidence>
<dbReference type="AlphaFoldDB" id="A0AAN7J9K5"/>
<proteinExistence type="predicted"/>
<organism evidence="2 3">
    <name type="scientific">Quercus rubra</name>
    <name type="common">Northern red oak</name>
    <name type="synonym">Quercus borealis</name>
    <dbReference type="NCBI Taxonomy" id="3512"/>
    <lineage>
        <taxon>Eukaryota</taxon>
        <taxon>Viridiplantae</taxon>
        <taxon>Streptophyta</taxon>
        <taxon>Embryophyta</taxon>
        <taxon>Tracheophyta</taxon>
        <taxon>Spermatophyta</taxon>
        <taxon>Magnoliopsida</taxon>
        <taxon>eudicotyledons</taxon>
        <taxon>Gunneridae</taxon>
        <taxon>Pentapetalae</taxon>
        <taxon>rosids</taxon>
        <taxon>fabids</taxon>
        <taxon>Fagales</taxon>
        <taxon>Fagaceae</taxon>
        <taxon>Quercus</taxon>
    </lineage>
</organism>
<evidence type="ECO:0000313" key="2">
    <source>
        <dbReference type="EMBL" id="KAK4603162.1"/>
    </source>
</evidence>
<dbReference type="Proteomes" id="UP001324115">
    <property type="component" value="Unassembled WGS sequence"/>
</dbReference>
<accession>A0AAN7J9K5</accession>
<reference evidence="2 3" key="1">
    <citation type="journal article" date="2023" name="G3 (Bethesda)">
        <title>A haplotype-resolved chromosome-scale genome for Quercus rubra L. provides insights into the genetics of adaptive traits for red oak species.</title>
        <authorList>
            <person name="Kapoor B."/>
            <person name="Jenkins J."/>
            <person name="Schmutz J."/>
            <person name="Zhebentyayeva T."/>
            <person name="Kuelheim C."/>
            <person name="Coggeshall M."/>
            <person name="Heim C."/>
            <person name="Lasky J.R."/>
            <person name="Leites L."/>
            <person name="Islam-Faridi N."/>
            <person name="Romero-Severson J."/>
            <person name="DeLeo V.L."/>
            <person name="Lucas S.M."/>
            <person name="Lazic D."/>
            <person name="Gailing O."/>
            <person name="Carlson J."/>
            <person name="Staton M."/>
        </authorList>
    </citation>
    <scope>NUCLEOTIDE SEQUENCE [LARGE SCALE GENOMIC DNA]</scope>
    <source>
        <strain evidence="2">Pseudo-F2</strain>
    </source>
</reference>
<keyword evidence="1" id="KW-0732">Signal</keyword>
<feature type="signal peptide" evidence="1">
    <location>
        <begin position="1"/>
        <end position="18"/>
    </location>
</feature>